<organism evidence="2 3">
    <name type="scientific">Flavobacterium fontis</name>
    <dbReference type="NCBI Taxonomy" id="1124188"/>
    <lineage>
        <taxon>Bacteria</taxon>
        <taxon>Pseudomonadati</taxon>
        <taxon>Bacteroidota</taxon>
        <taxon>Flavobacteriia</taxon>
        <taxon>Flavobacteriales</taxon>
        <taxon>Flavobacteriaceae</taxon>
        <taxon>Flavobacterium</taxon>
    </lineage>
</organism>
<name>A0A1M5E2U0_9FLAO</name>
<dbReference type="AlphaFoldDB" id="A0A1M5E2U0"/>
<evidence type="ECO:0000313" key="2">
    <source>
        <dbReference type="EMBL" id="SHF73533.1"/>
    </source>
</evidence>
<evidence type="ECO:0000313" key="3">
    <source>
        <dbReference type="Proteomes" id="UP000184147"/>
    </source>
</evidence>
<evidence type="ECO:0000256" key="1">
    <source>
        <dbReference type="SAM" id="Phobius"/>
    </source>
</evidence>
<keyword evidence="1" id="KW-0812">Transmembrane</keyword>
<keyword evidence="1" id="KW-0472">Membrane</keyword>
<gene>
    <name evidence="2" type="ORF">SAMN05444377_11743</name>
</gene>
<dbReference type="STRING" id="1124188.SAMN05444377_11743"/>
<accession>A0A1M5E2U0</accession>
<protein>
    <submittedName>
        <fullName evidence="2">Uncharacterized protein</fullName>
    </submittedName>
</protein>
<reference evidence="2 3" key="1">
    <citation type="submission" date="2016-11" db="EMBL/GenBank/DDBJ databases">
        <authorList>
            <person name="Jaros S."/>
            <person name="Januszkiewicz K."/>
            <person name="Wedrychowicz H."/>
        </authorList>
    </citation>
    <scope>NUCLEOTIDE SEQUENCE [LARGE SCALE GENOMIC DNA]</scope>
    <source>
        <strain evidence="2 3">DSM 25660</strain>
    </source>
</reference>
<keyword evidence="1" id="KW-1133">Transmembrane helix</keyword>
<proteinExistence type="predicted"/>
<sequence length="83" mass="9933">MDILKILSVRFYLNFLGGTVRYTFGTIWRTIFNKPKFTFKEYIYGPESDNYYDEIGHSFNNRIIGLLFLIVLIMCLVNFYPEK</sequence>
<dbReference type="EMBL" id="FQVQ01000017">
    <property type="protein sequence ID" value="SHF73533.1"/>
    <property type="molecule type" value="Genomic_DNA"/>
</dbReference>
<feature type="transmembrane region" description="Helical" evidence="1">
    <location>
        <begin position="12"/>
        <end position="31"/>
    </location>
</feature>
<feature type="transmembrane region" description="Helical" evidence="1">
    <location>
        <begin position="63"/>
        <end position="80"/>
    </location>
</feature>
<dbReference type="Proteomes" id="UP000184147">
    <property type="component" value="Unassembled WGS sequence"/>
</dbReference>
<keyword evidence="3" id="KW-1185">Reference proteome</keyword>